<sequence>MGSSIDDVDKLEAALKKLEQSSNVSNFLAKCDCGAAGESHPKVDLLFARFREDSADLEALAEFLATQIVNYVIPLKKRRSALAAAGDSDFSPLHRLVLEARQKFIEFDSAHPGRASEIGELLAFLVAQEWLGAFQVASKMALKTSANMPVHGLDGIHARFEDGVLILYFLESKLSETAAAGMSAYCDSAAQFAPKRKQYLLEYSIVTDLSNLDSLDKEERDLALDYFDVYGSKKSQRIERSVGVICYPEKEFNQKLPKSDSTAPSQHEAFFASKFSGKHAKYQKDLAEKLSSYGLAPSDCRVCLVAVPDKNALRKMFVEGVSV</sequence>
<proteinExistence type="predicted"/>
<dbReference type="RefSeq" id="WP_316696911.1">
    <property type="nucleotide sequence ID" value="NZ_CP103836.1"/>
</dbReference>
<dbReference type="EMBL" id="CP103836">
    <property type="protein sequence ID" value="WOB50722.1"/>
    <property type="molecule type" value="Genomic_DNA"/>
</dbReference>
<evidence type="ECO:0000313" key="2">
    <source>
        <dbReference type="EMBL" id="WOB50722.1"/>
    </source>
</evidence>
<keyword evidence="3" id="KW-1185">Reference proteome</keyword>
<dbReference type="Pfam" id="PF08878">
    <property type="entry name" value="HamA"/>
    <property type="match status" value="1"/>
</dbReference>
<evidence type="ECO:0000313" key="3">
    <source>
        <dbReference type="Proteomes" id="UP001302716"/>
    </source>
</evidence>
<dbReference type="InterPro" id="IPR014976">
    <property type="entry name" value="AbpA_HamA_C"/>
</dbReference>
<name>A0AAU0BCQ1_9XANT</name>
<dbReference type="Proteomes" id="UP001302716">
    <property type="component" value="Chromosome"/>
</dbReference>
<reference evidence="2 3" key="1">
    <citation type="submission" date="2022-08" db="EMBL/GenBank/DDBJ databases">
        <title>Whole genome sequencing-based tracing of a 2022 introduction and outbreak of Xanthomonas hortorum pv. pelargonii.</title>
        <authorList>
            <person name="Iruegas-Bocardo F."/>
            <person name="Weisberg A.K."/>
            <person name="Riutta E.R."/>
            <person name="Kilday K."/>
            <person name="Bonkowski J.C."/>
            <person name="Creswell T."/>
            <person name="Daughtrey M.L."/>
            <person name="Rane K."/>
            <person name="Grunwald N.J."/>
            <person name="Chang J.H."/>
            <person name="Putnam M.L."/>
        </authorList>
    </citation>
    <scope>NUCLEOTIDE SEQUENCE [LARGE SCALE GENOMIC DNA]</scope>
    <source>
        <strain evidence="2 3">22-323</strain>
    </source>
</reference>
<evidence type="ECO:0000259" key="1">
    <source>
        <dbReference type="Pfam" id="PF08878"/>
    </source>
</evidence>
<dbReference type="AlphaFoldDB" id="A0AAU0BCQ1"/>
<gene>
    <name evidence="2" type="ORF">NYR97_04795</name>
</gene>
<accession>A0AAU0BCQ1</accession>
<protein>
    <submittedName>
        <fullName evidence="2">DUF1837 domain-containing protein</fullName>
    </submittedName>
</protein>
<feature type="domain" description="Anti-bacteriophage protein A/HamA C-terminal" evidence="1">
    <location>
        <begin position="37"/>
        <end position="319"/>
    </location>
</feature>
<organism evidence="2 3">
    <name type="scientific">Xanthomonas hydrangeae</name>
    <dbReference type="NCBI Taxonomy" id="2775159"/>
    <lineage>
        <taxon>Bacteria</taxon>
        <taxon>Pseudomonadati</taxon>
        <taxon>Pseudomonadota</taxon>
        <taxon>Gammaproteobacteria</taxon>
        <taxon>Lysobacterales</taxon>
        <taxon>Lysobacteraceae</taxon>
        <taxon>Xanthomonas</taxon>
    </lineage>
</organism>